<evidence type="ECO:0000256" key="1">
    <source>
        <dbReference type="ARBA" id="ARBA00004255"/>
    </source>
</evidence>
<organism evidence="5 6">
    <name type="scientific">Nonomuraea composti</name>
    <dbReference type="NCBI Taxonomy" id="2720023"/>
    <lineage>
        <taxon>Bacteria</taxon>
        <taxon>Bacillati</taxon>
        <taxon>Actinomycetota</taxon>
        <taxon>Actinomycetes</taxon>
        <taxon>Streptosporangiales</taxon>
        <taxon>Streptosporangiaceae</taxon>
        <taxon>Nonomuraea</taxon>
    </lineage>
</organism>
<keyword evidence="4" id="KW-0472">Membrane</keyword>
<dbReference type="Proteomes" id="UP000696294">
    <property type="component" value="Unassembled WGS sequence"/>
</dbReference>
<dbReference type="InterPro" id="IPR008628">
    <property type="entry name" value="GPP34-like"/>
</dbReference>
<dbReference type="RefSeq" id="WP_168010068.1">
    <property type="nucleotide sequence ID" value="NZ_JAATEP010000008.1"/>
</dbReference>
<name>A0ABX1AY48_9ACTN</name>
<dbReference type="EMBL" id="JAATEP010000008">
    <property type="protein sequence ID" value="NJP90540.1"/>
    <property type="molecule type" value="Genomic_DNA"/>
</dbReference>
<sequence>MKQDESLPRAAFLLAFDLRKERLANRGELGYLLRAAALAELLLEGCLADESGKARAVRPPAGAPKGSLRALVWEQVSASRPRSWRHWVGKDHAKTVRLVRDELAHDRLIRVERRWVLFIPVERVVPRKAYLTRRLAERVGRAIRGGGSAERLERDVRVLAALAAAARMKDVLGRREAHLRRQRIEQLATPVEPVTTALRKSIEAARSSAAGG</sequence>
<dbReference type="Pfam" id="PF05719">
    <property type="entry name" value="GPP34"/>
    <property type="match status" value="1"/>
</dbReference>
<dbReference type="Gene3D" id="1.10.3630.10">
    <property type="entry name" value="yeast vps74-n-term truncation variant domain like"/>
    <property type="match status" value="1"/>
</dbReference>
<keyword evidence="2" id="KW-0333">Golgi apparatus</keyword>
<protein>
    <submittedName>
        <fullName evidence="5">GPP34 family phosphoprotein</fullName>
    </submittedName>
</protein>
<comment type="subcellular location">
    <subcellularLocation>
        <location evidence="1">Golgi apparatus membrane</location>
        <topology evidence="1">Peripheral membrane protein</topology>
        <orientation evidence="1">Cytoplasmic side</orientation>
    </subcellularLocation>
</comment>
<accession>A0ABX1AY48</accession>
<evidence type="ECO:0000313" key="6">
    <source>
        <dbReference type="Proteomes" id="UP000696294"/>
    </source>
</evidence>
<dbReference type="InterPro" id="IPR038261">
    <property type="entry name" value="GPP34-like_sf"/>
</dbReference>
<evidence type="ECO:0000256" key="4">
    <source>
        <dbReference type="ARBA" id="ARBA00023136"/>
    </source>
</evidence>
<evidence type="ECO:0000313" key="5">
    <source>
        <dbReference type="EMBL" id="NJP90540.1"/>
    </source>
</evidence>
<evidence type="ECO:0000256" key="3">
    <source>
        <dbReference type="ARBA" id="ARBA00023121"/>
    </source>
</evidence>
<keyword evidence="6" id="KW-1185">Reference proteome</keyword>
<comment type="caution">
    <text evidence="5">The sequence shown here is derived from an EMBL/GenBank/DDBJ whole genome shotgun (WGS) entry which is preliminary data.</text>
</comment>
<keyword evidence="3" id="KW-0446">Lipid-binding</keyword>
<evidence type="ECO:0000256" key="2">
    <source>
        <dbReference type="ARBA" id="ARBA00023034"/>
    </source>
</evidence>
<proteinExistence type="predicted"/>
<reference evidence="5 6" key="1">
    <citation type="submission" date="2020-03" db="EMBL/GenBank/DDBJ databases">
        <title>WGS of actinomycetes isolated from Thailand.</title>
        <authorList>
            <person name="Thawai C."/>
        </authorList>
    </citation>
    <scope>NUCLEOTIDE SEQUENCE [LARGE SCALE GENOMIC DNA]</scope>
    <source>
        <strain evidence="5 6">FMUSA5-5</strain>
    </source>
</reference>
<gene>
    <name evidence="5" type="ORF">HCN51_13935</name>
</gene>